<dbReference type="Gene3D" id="1.20.1070.10">
    <property type="entry name" value="Rhodopsin 7-helix transmembrane proteins"/>
    <property type="match status" value="1"/>
</dbReference>
<accession>A0AAV4GB10</accession>
<dbReference type="AlphaFoldDB" id="A0AAV4GB10"/>
<keyword evidence="2" id="KW-0675">Receptor</keyword>
<dbReference type="Proteomes" id="UP000762676">
    <property type="component" value="Unassembled WGS sequence"/>
</dbReference>
<dbReference type="SUPFAM" id="SSF81321">
    <property type="entry name" value="Family A G protein-coupled receptor-like"/>
    <property type="match status" value="1"/>
</dbReference>
<dbReference type="EMBL" id="BMAT01011942">
    <property type="protein sequence ID" value="GFR82436.1"/>
    <property type="molecule type" value="Genomic_DNA"/>
</dbReference>
<comment type="caution">
    <text evidence="2">The sequence shown here is derived from an EMBL/GenBank/DDBJ whole genome shotgun (WGS) entry which is preliminary data.</text>
</comment>
<keyword evidence="1" id="KW-0472">Membrane</keyword>
<keyword evidence="1" id="KW-0812">Transmembrane</keyword>
<sequence length="163" mass="17768">MTTIDSLDVDLPQKLMNITGVEPLISKAVVYMIRKVDFLFLTLPVSILGIFTNIANIVVFSKLGFSENSNLHFVALSICDFMGVTPLMITGALCYPAFKNFSNWPLMLHIGHSLTRVTIVAKGGSAMMTTVISAERCLAVMFPLKVTIRCSVQPAEVVVLGKS</sequence>
<evidence type="ECO:0000313" key="2">
    <source>
        <dbReference type="EMBL" id="GFR82436.1"/>
    </source>
</evidence>
<keyword evidence="1" id="KW-1133">Transmembrane helix</keyword>
<evidence type="ECO:0000313" key="3">
    <source>
        <dbReference type="Proteomes" id="UP000762676"/>
    </source>
</evidence>
<feature type="transmembrane region" description="Helical" evidence="1">
    <location>
        <begin position="73"/>
        <end position="98"/>
    </location>
</feature>
<organism evidence="2 3">
    <name type="scientific">Elysia marginata</name>
    <dbReference type="NCBI Taxonomy" id="1093978"/>
    <lineage>
        <taxon>Eukaryota</taxon>
        <taxon>Metazoa</taxon>
        <taxon>Spiralia</taxon>
        <taxon>Lophotrochozoa</taxon>
        <taxon>Mollusca</taxon>
        <taxon>Gastropoda</taxon>
        <taxon>Heterobranchia</taxon>
        <taxon>Euthyneura</taxon>
        <taxon>Panpulmonata</taxon>
        <taxon>Sacoglossa</taxon>
        <taxon>Placobranchoidea</taxon>
        <taxon>Plakobranchidae</taxon>
        <taxon>Elysia</taxon>
    </lineage>
</organism>
<reference evidence="2 3" key="1">
    <citation type="journal article" date="2021" name="Elife">
        <title>Chloroplast acquisition without the gene transfer in kleptoplastic sea slugs, Plakobranchus ocellatus.</title>
        <authorList>
            <person name="Maeda T."/>
            <person name="Takahashi S."/>
            <person name="Yoshida T."/>
            <person name="Shimamura S."/>
            <person name="Takaki Y."/>
            <person name="Nagai Y."/>
            <person name="Toyoda A."/>
            <person name="Suzuki Y."/>
            <person name="Arimoto A."/>
            <person name="Ishii H."/>
            <person name="Satoh N."/>
            <person name="Nishiyama T."/>
            <person name="Hasebe M."/>
            <person name="Maruyama T."/>
            <person name="Minagawa J."/>
            <person name="Obokata J."/>
            <person name="Shigenobu S."/>
        </authorList>
    </citation>
    <scope>NUCLEOTIDE SEQUENCE [LARGE SCALE GENOMIC DNA]</scope>
</reference>
<evidence type="ECO:0000256" key="1">
    <source>
        <dbReference type="SAM" id="Phobius"/>
    </source>
</evidence>
<feature type="transmembrane region" description="Helical" evidence="1">
    <location>
        <begin position="38"/>
        <end position="61"/>
    </location>
</feature>
<name>A0AAV4GB10_9GAST</name>
<proteinExistence type="predicted"/>
<keyword evidence="3" id="KW-1185">Reference proteome</keyword>
<protein>
    <submittedName>
        <fullName evidence="2">Chemosensory receptor A</fullName>
    </submittedName>
</protein>
<gene>
    <name evidence="2" type="ORF">ElyMa_005951200</name>
</gene>